<dbReference type="InterPro" id="IPR004446">
    <property type="entry name" value="Heptose_bisP_phosphatase"/>
</dbReference>
<protein>
    <recommendedName>
        <fullName evidence="6 7">D,D-heptose 1,7-bisphosphate phosphatase</fullName>
        <ecNumber evidence="7">3.1.3.-</ecNumber>
    </recommendedName>
</protein>
<dbReference type="EC" id="3.1.3.-" evidence="7"/>
<comment type="similarity">
    <text evidence="7">Belongs to the gmhB family.</text>
</comment>
<dbReference type="PIRSF" id="PIRSF004682">
    <property type="entry name" value="GmhB"/>
    <property type="match status" value="1"/>
</dbReference>
<evidence type="ECO:0000256" key="4">
    <source>
        <dbReference type="ARBA" id="ARBA00022801"/>
    </source>
</evidence>
<keyword evidence="4 7" id="KW-0378">Hydrolase</keyword>
<dbReference type="InterPro" id="IPR036412">
    <property type="entry name" value="HAD-like_sf"/>
</dbReference>
<dbReference type="RefSeq" id="WP_224043307.1">
    <property type="nucleotide sequence ID" value="NZ_CAJZAH010000004.1"/>
</dbReference>
<dbReference type="InterPro" id="IPR023214">
    <property type="entry name" value="HAD_sf"/>
</dbReference>
<name>A0ABN7Z209_9BURK</name>
<dbReference type="Proteomes" id="UP000721236">
    <property type="component" value="Unassembled WGS sequence"/>
</dbReference>
<dbReference type="CDD" id="cd07503">
    <property type="entry name" value="HAD_HisB-N"/>
    <property type="match status" value="1"/>
</dbReference>
<evidence type="ECO:0000256" key="7">
    <source>
        <dbReference type="PIRNR" id="PIRNR004682"/>
    </source>
</evidence>
<comment type="caution">
    <text evidence="8">The sequence shown here is derived from an EMBL/GenBank/DDBJ whole genome shotgun (WGS) entry which is preliminary data.</text>
</comment>
<sequence length="215" mass="22792">MAVIARTAPAAADAGRRPGVLLDKDGTLLVNVPYNVDPAHMRLAPQAAEALRRLGELGLPLIVVSNQPGIALGRFAPQALEAVRQRLAELFEANGAVLADFLYCPHHPEGQVLAYAGRCRCRKPGTAMLEEAAVRHGLDLRRSWMVGDILDDVEAGRAAGCRAILVDCGNETEWVRSPLRTPDYVVADLDAAARIVAADAVMGAARTALSEAVAS</sequence>
<evidence type="ECO:0000256" key="2">
    <source>
        <dbReference type="ARBA" id="ARBA00022490"/>
    </source>
</evidence>
<evidence type="ECO:0000256" key="1">
    <source>
        <dbReference type="ARBA" id="ARBA00004496"/>
    </source>
</evidence>
<keyword evidence="9" id="KW-1185">Reference proteome</keyword>
<evidence type="ECO:0000256" key="5">
    <source>
        <dbReference type="ARBA" id="ARBA00023277"/>
    </source>
</evidence>
<evidence type="ECO:0000313" key="8">
    <source>
        <dbReference type="EMBL" id="CAG9179183.1"/>
    </source>
</evidence>
<dbReference type="InterPro" id="IPR006549">
    <property type="entry name" value="HAD-SF_hydro_IIIA"/>
</dbReference>
<evidence type="ECO:0000256" key="6">
    <source>
        <dbReference type="ARBA" id="ARBA00031828"/>
    </source>
</evidence>
<dbReference type="NCBIfam" id="TIGR01656">
    <property type="entry name" value="Histidinol-ppas"/>
    <property type="match status" value="1"/>
</dbReference>
<evidence type="ECO:0000256" key="3">
    <source>
        <dbReference type="ARBA" id="ARBA00022723"/>
    </source>
</evidence>
<dbReference type="EMBL" id="CAJZAH010000004">
    <property type="protein sequence ID" value="CAG9179183.1"/>
    <property type="molecule type" value="Genomic_DNA"/>
</dbReference>
<accession>A0ABN7Z209</accession>
<dbReference type="InterPro" id="IPR006543">
    <property type="entry name" value="Histidinol-phos"/>
</dbReference>
<comment type="subcellular location">
    <subcellularLocation>
        <location evidence="1 7">Cytoplasm</location>
    </subcellularLocation>
</comment>
<keyword evidence="3" id="KW-0479">Metal-binding</keyword>
<dbReference type="GO" id="GO:0004401">
    <property type="term" value="F:histidinol-phosphatase activity"/>
    <property type="evidence" value="ECO:0007669"/>
    <property type="project" value="UniProtKB-EC"/>
</dbReference>
<reference evidence="8 9" key="1">
    <citation type="submission" date="2021-08" db="EMBL/GenBank/DDBJ databases">
        <authorList>
            <person name="Peeters C."/>
        </authorList>
    </citation>
    <scope>NUCLEOTIDE SEQUENCE [LARGE SCALE GENOMIC DNA]</scope>
    <source>
        <strain evidence="8 9">LMG 21510</strain>
    </source>
</reference>
<dbReference type="PANTHER" id="PTHR42891">
    <property type="entry name" value="D-GLYCERO-BETA-D-MANNO-HEPTOSE-1,7-BISPHOSPHATE 7-PHOSPHATASE"/>
    <property type="match status" value="1"/>
</dbReference>
<keyword evidence="2 7" id="KW-0963">Cytoplasm</keyword>
<evidence type="ECO:0000313" key="9">
    <source>
        <dbReference type="Proteomes" id="UP000721236"/>
    </source>
</evidence>
<proteinExistence type="inferred from homology"/>
<gene>
    <name evidence="8" type="primary">hisB_1</name>
    <name evidence="8" type="ORF">LMG21510_03711</name>
</gene>
<dbReference type="Pfam" id="PF13242">
    <property type="entry name" value="Hydrolase_like"/>
    <property type="match status" value="1"/>
</dbReference>
<dbReference type="PANTHER" id="PTHR42891:SF1">
    <property type="entry name" value="D-GLYCERO-BETA-D-MANNO-HEPTOSE-1,7-BISPHOSPHATE 7-PHOSPHATASE"/>
    <property type="match status" value="1"/>
</dbReference>
<dbReference type="NCBIfam" id="TIGR01662">
    <property type="entry name" value="HAD-SF-IIIA"/>
    <property type="match status" value="1"/>
</dbReference>
<keyword evidence="5 7" id="KW-0119">Carbohydrate metabolism</keyword>
<dbReference type="Gene3D" id="3.40.50.1000">
    <property type="entry name" value="HAD superfamily/HAD-like"/>
    <property type="match status" value="1"/>
</dbReference>
<organism evidence="8 9">
    <name type="scientific">Cupriavidus respiraculi</name>
    <dbReference type="NCBI Taxonomy" id="195930"/>
    <lineage>
        <taxon>Bacteria</taxon>
        <taxon>Pseudomonadati</taxon>
        <taxon>Pseudomonadota</taxon>
        <taxon>Betaproteobacteria</taxon>
        <taxon>Burkholderiales</taxon>
        <taxon>Burkholderiaceae</taxon>
        <taxon>Cupriavidus</taxon>
    </lineage>
</organism>
<dbReference type="SUPFAM" id="SSF56784">
    <property type="entry name" value="HAD-like"/>
    <property type="match status" value="1"/>
</dbReference>